<proteinExistence type="predicted"/>
<sequence>MDEKYVLLRVPAEPAFARSVRMTASALAVAAGVESVEDLEDVKMIADEGFVYACATRPESVEIGFTLTEGVVGMDFALGEDEPTDDAVDLVRVLLSALCDEFSFSEDGSTLHLVRATGDSDDE</sequence>
<reference evidence="1" key="2">
    <citation type="submission" date="2021-04" db="EMBL/GenBank/DDBJ databases">
        <authorList>
            <person name="Gilroy R."/>
        </authorList>
    </citation>
    <scope>NUCLEOTIDE SEQUENCE</scope>
    <source>
        <strain evidence="1">ChiHjej10B9-743</strain>
    </source>
</reference>
<dbReference type="Proteomes" id="UP000824133">
    <property type="component" value="Unassembled WGS sequence"/>
</dbReference>
<keyword evidence="1" id="KW-0067">ATP-binding</keyword>
<keyword evidence="1" id="KW-0547">Nucleotide-binding</keyword>
<gene>
    <name evidence="1" type="ORF">IAA42_00480</name>
</gene>
<name>A0A9D1Z9V1_9ACTN</name>
<organism evidence="1 2">
    <name type="scientific">Candidatus Olsenella excrementavium</name>
    <dbReference type="NCBI Taxonomy" id="2838709"/>
    <lineage>
        <taxon>Bacteria</taxon>
        <taxon>Bacillati</taxon>
        <taxon>Actinomycetota</taxon>
        <taxon>Coriobacteriia</taxon>
        <taxon>Coriobacteriales</taxon>
        <taxon>Atopobiaceae</taxon>
        <taxon>Olsenella</taxon>
    </lineage>
</organism>
<dbReference type="EMBL" id="DXCP01000003">
    <property type="protein sequence ID" value="HIY78909.1"/>
    <property type="molecule type" value="Genomic_DNA"/>
</dbReference>
<protein>
    <submittedName>
        <fullName evidence="1">ATP-binding protein</fullName>
    </submittedName>
</protein>
<comment type="caution">
    <text evidence="1">The sequence shown here is derived from an EMBL/GenBank/DDBJ whole genome shotgun (WGS) entry which is preliminary data.</text>
</comment>
<evidence type="ECO:0000313" key="2">
    <source>
        <dbReference type="Proteomes" id="UP000824133"/>
    </source>
</evidence>
<reference evidence="1" key="1">
    <citation type="journal article" date="2021" name="PeerJ">
        <title>Extensive microbial diversity within the chicken gut microbiome revealed by metagenomics and culture.</title>
        <authorList>
            <person name="Gilroy R."/>
            <person name="Ravi A."/>
            <person name="Getino M."/>
            <person name="Pursley I."/>
            <person name="Horton D.L."/>
            <person name="Alikhan N.F."/>
            <person name="Baker D."/>
            <person name="Gharbi K."/>
            <person name="Hall N."/>
            <person name="Watson M."/>
            <person name="Adriaenssens E.M."/>
            <person name="Foster-Nyarko E."/>
            <person name="Jarju S."/>
            <person name="Secka A."/>
            <person name="Antonio M."/>
            <person name="Oren A."/>
            <person name="Chaudhuri R.R."/>
            <person name="La Ragione R."/>
            <person name="Hildebrand F."/>
            <person name="Pallen M.J."/>
        </authorList>
    </citation>
    <scope>NUCLEOTIDE SEQUENCE</scope>
    <source>
        <strain evidence="1">ChiHjej10B9-743</strain>
    </source>
</reference>
<evidence type="ECO:0000313" key="1">
    <source>
        <dbReference type="EMBL" id="HIY78909.1"/>
    </source>
</evidence>
<dbReference type="AlphaFoldDB" id="A0A9D1Z9V1"/>
<accession>A0A9D1Z9V1</accession>
<dbReference type="GO" id="GO:0005524">
    <property type="term" value="F:ATP binding"/>
    <property type="evidence" value="ECO:0007669"/>
    <property type="project" value="UniProtKB-KW"/>
</dbReference>